<dbReference type="Proteomes" id="UP000052245">
    <property type="component" value="Unassembled WGS sequence"/>
</dbReference>
<organism evidence="2 3">
    <name type="scientific">Campylobacter hyointestinalis subsp. hyointestinalis</name>
    <dbReference type="NCBI Taxonomy" id="91352"/>
    <lineage>
        <taxon>Bacteria</taxon>
        <taxon>Pseudomonadati</taxon>
        <taxon>Campylobacterota</taxon>
        <taxon>Epsilonproteobacteria</taxon>
        <taxon>Campylobacterales</taxon>
        <taxon>Campylobacteraceae</taxon>
        <taxon>Campylobacter</taxon>
    </lineage>
</organism>
<feature type="domain" description="HTH cro/C1-type" evidence="1">
    <location>
        <begin position="8"/>
        <end position="47"/>
    </location>
</feature>
<sequence>MSEDENIVKRVCRELGITQRELSDILGIPPTTISGWANGEIPKMTELALNLLIENKKLKDKFSILKQAQRILNNDDL</sequence>
<dbReference type="EMBL" id="FAVC01000001">
    <property type="protein sequence ID" value="CUU74180.1"/>
    <property type="molecule type" value="Genomic_DNA"/>
</dbReference>
<dbReference type="InterPro" id="IPR001387">
    <property type="entry name" value="Cro/C1-type_HTH"/>
</dbReference>
<dbReference type="Gene3D" id="1.10.260.40">
    <property type="entry name" value="lambda repressor-like DNA-binding domains"/>
    <property type="match status" value="1"/>
</dbReference>
<dbReference type="SMART" id="SM00530">
    <property type="entry name" value="HTH_XRE"/>
    <property type="match status" value="1"/>
</dbReference>
<comment type="caution">
    <text evidence="2">The sequence shown here is derived from an EMBL/GenBank/DDBJ whole genome shotgun (WGS) entry which is preliminary data.</text>
</comment>
<name>A0A9W5AM10_CAMHY</name>
<protein>
    <submittedName>
        <fullName evidence="2">Helix-turn-helix</fullName>
    </submittedName>
</protein>
<dbReference type="PROSITE" id="PS50943">
    <property type="entry name" value="HTH_CROC1"/>
    <property type="match status" value="1"/>
</dbReference>
<dbReference type="RefSeq" id="WP_059434471.1">
    <property type="nucleotide sequence ID" value="NZ_FAUY01000002.1"/>
</dbReference>
<gene>
    <name evidence="2" type="ORF">ERS739223_00438</name>
</gene>
<proteinExistence type="predicted"/>
<dbReference type="GO" id="GO:0003677">
    <property type="term" value="F:DNA binding"/>
    <property type="evidence" value="ECO:0007669"/>
    <property type="project" value="InterPro"/>
</dbReference>
<dbReference type="AlphaFoldDB" id="A0A9W5AM10"/>
<dbReference type="InterPro" id="IPR010982">
    <property type="entry name" value="Lambda_DNA-bd_dom_sf"/>
</dbReference>
<evidence type="ECO:0000313" key="2">
    <source>
        <dbReference type="EMBL" id="CUU74180.1"/>
    </source>
</evidence>
<dbReference type="CDD" id="cd00093">
    <property type="entry name" value="HTH_XRE"/>
    <property type="match status" value="1"/>
</dbReference>
<accession>A0A9W5AM10</accession>
<dbReference type="Pfam" id="PF01381">
    <property type="entry name" value="HTH_3"/>
    <property type="match status" value="1"/>
</dbReference>
<reference evidence="2 3" key="1">
    <citation type="submission" date="2015-11" db="EMBL/GenBank/DDBJ databases">
        <authorList>
            <consortium name="Pathogen Informatics"/>
        </authorList>
    </citation>
    <scope>NUCLEOTIDE SEQUENCE [LARGE SCALE GENOMIC DNA]</scope>
    <source>
        <strain evidence="2 3">007A-0283</strain>
    </source>
</reference>
<evidence type="ECO:0000259" key="1">
    <source>
        <dbReference type="PROSITE" id="PS50943"/>
    </source>
</evidence>
<evidence type="ECO:0000313" key="3">
    <source>
        <dbReference type="Proteomes" id="UP000052245"/>
    </source>
</evidence>
<dbReference type="SUPFAM" id="SSF47413">
    <property type="entry name" value="lambda repressor-like DNA-binding domains"/>
    <property type="match status" value="1"/>
</dbReference>